<name>A0A8H4A7X3_GIGMA</name>
<evidence type="ECO:0000313" key="1">
    <source>
        <dbReference type="EMBL" id="KAF0445489.1"/>
    </source>
</evidence>
<accession>A0A8H4A7X3</accession>
<protein>
    <submittedName>
        <fullName evidence="1">von willebrand factor type a domain protein</fullName>
    </submittedName>
</protein>
<gene>
    <name evidence="1" type="ORF">F8M41_003154</name>
</gene>
<organism evidence="1 2">
    <name type="scientific">Gigaspora margarita</name>
    <dbReference type="NCBI Taxonomy" id="4874"/>
    <lineage>
        <taxon>Eukaryota</taxon>
        <taxon>Fungi</taxon>
        <taxon>Fungi incertae sedis</taxon>
        <taxon>Mucoromycota</taxon>
        <taxon>Glomeromycotina</taxon>
        <taxon>Glomeromycetes</taxon>
        <taxon>Diversisporales</taxon>
        <taxon>Gigasporaceae</taxon>
        <taxon>Gigaspora</taxon>
    </lineage>
</organism>
<dbReference type="OrthoDB" id="1597724at2759"/>
<dbReference type="AlphaFoldDB" id="A0A8H4A7X3"/>
<comment type="caution">
    <text evidence="1">The sequence shown here is derived from an EMBL/GenBank/DDBJ whole genome shotgun (WGS) entry which is preliminary data.</text>
</comment>
<proteinExistence type="predicted"/>
<dbReference type="Proteomes" id="UP000439903">
    <property type="component" value="Unassembled WGS sequence"/>
</dbReference>
<evidence type="ECO:0000313" key="2">
    <source>
        <dbReference type="Proteomes" id="UP000439903"/>
    </source>
</evidence>
<sequence>MGQWNEDNGTAFETYLTQESEKWCTETIADFKNKINSQYEPYISNEGETYIKRAFTDEKQKLKATYALRQRHSKESCLISSSIMRIGKASKCEELFNEEWEKVEDNNSKFMCAITKETKDLEKYIADIFNQAIKHECHCISNNERNPKFNGIFWKTILMPATLNKSKFLNDTNKQFIDSIIEITNKNVWKKYQ</sequence>
<dbReference type="EMBL" id="WTPW01001273">
    <property type="protein sequence ID" value="KAF0445489.1"/>
    <property type="molecule type" value="Genomic_DNA"/>
</dbReference>
<reference evidence="1 2" key="1">
    <citation type="journal article" date="2019" name="Environ. Microbiol.">
        <title>At the nexus of three kingdoms: the genome of the mycorrhizal fungus Gigaspora margarita provides insights into plant, endobacterial and fungal interactions.</title>
        <authorList>
            <person name="Venice F."/>
            <person name="Ghignone S."/>
            <person name="Salvioli di Fossalunga A."/>
            <person name="Amselem J."/>
            <person name="Novero M."/>
            <person name="Xianan X."/>
            <person name="Sedzielewska Toro K."/>
            <person name="Morin E."/>
            <person name="Lipzen A."/>
            <person name="Grigoriev I.V."/>
            <person name="Henrissat B."/>
            <person name="Martin F.M."/>
            <person name="Bonfante P."/>
        </authorList>
    </citation>
    <scope>NUCLEOTIDE SEQUENCE [LARGE SCALE GENOMIC DNA]</scope>
    <source>
        <strain evidence="1 2">BEG34</strain>
    </source>
</reference>
<keyword evidence="2" id="KW-1185">Reference proteome</keyword>